<feature type="transmembrane region" description="Helical" evidence="1">
    <location>
        <begin position="59"/>
        <end position="76"/>
    </location>
</feature>
<dbReference type="RefSeq" id="WP_168006748.1">
    <property type="nucleotide sequence ID" value="NZ_JAATHJ010000012.1"/>
</dbReference>
<dbReference type="AlphaFoldDB" id="A0A969PYE7"/>
<name>A0A969PYE7_9BACI</name>
<evidence type="ECO:0000313" key="3">
    <source>
        <dbReference type="Proteomes" id="UP000752012"/>
    </source>
</evidence>
<evidence type="ECO:0000313" key="2">
    <source>
        <dbReference type="EMBL" id="NJP37847.1"/>
    </source>
</evidence>
<keyword evidence="1" id="KW-1133">Transmembrane helix</keyword>
<proteinExistence type="predicted"/>
<gene>
    <name evidence="2" type="ORF">HCN83_09640</name>
</gene>
<organism evidence="2 3">
    <name type="scientific">Alkalicoccus luteus</name>
    <dbReference type="NCBI Taxonomy" id="1237094"/>
    <lineage>
        <taxon>Bacteria</taxon>
        <taxon>Bacillati</taxon>
        <taxon>Bacillota</taxon>
        <taxon>Bacilli</taxon>
        <taxon>Bacillales</taxon>
        <taxon>Bacillaceae</taxon>
        <taxon>Alkalicoccus</taxon>
    </lineage>
</organism>
<feature type="transmembrane region" description="Helical" evidence="1">
    <location>
        <begin position="34"/>
        <end position="53"/>
    </location>
</feature>
<evidence type="ECO:0000256" key="1">
    <source>
        <dbReference type="SAM" id="Phobius"/>
    </source>
</evidence>
<sequence>MNTMWLIFWVLLPLFAFMSIRRRRMAGLKGWRTAVTPVSMLSAAVIIAVPYTFALPYETPAAAAAFILLIIGAFFTKYNRAPVQETTQL</sequence>
<accession>A0A969PYE7</accession>
<protein>
    <submittedName>
        <fullName evidence="2">Uncharacterized protein</fullName>
    </submittedName>
</protein>
<feature type="transmembrane region" description="Helical" evidence="1">
    <location>
        <begin position="6"/>
        <end position="22"/>
    </location>
</feature>
<keyword evidence="3" id="KW-1185">Reference proteome</keyword>
<dbReference type="EMBL" id="JAATHJ010000012">
    <property type="protein sequence ID" value="NJP37847.1"/>
    <property type="molecule type" value="Genomic_DNA"/>
</dbReference>
<comment type="caution">
    <text evidence="2">The sequence shown here is derived from an EMBL/GenBank/DDBJ whole genome shotgun (WGS) entry which is preliminary data.</text>
</comment>
<dbReference type="Proteomes" id="UP000752012">
    <property type="component" value="Unassembled WGS sequence"/>
</dbReference>
<reference evidence="2 3" key="1">
    <citation type="submission" date="2020-03" db="EMBL/GenBank/DDBJ databases">
        <title>Assessment of the enzymatic potential of alkaline-tolerant lipase obtained from Bacillus luteus H11 (technogenic soil) for the bioremediation of saline soils contaminated with petroleum substances.</title>
        <authorList>
            <person name="Kalwasinska A."/>
        </authorList>
    </citation>
    <scope>NUCLEOTIDE SEQUENCE [LARGE SCALE GENOMIC DNA]</scope>
    <source>
        <strain evidence="2 3">H11</strain>
    </source>
</reference>
<keyword evidence="1" id="KW-0812">Transmembrane</keyword>
<keyword evidence="1" id="KW-0472">Membrane</keyword>